<evidence type="ECO:0000313" key="1">
    <source>
        <dbReference type="EMBL" id="RNA04436.1"/>
    </source>
</evidence>
<accession>A0A3M7PZ07</accession>
<sequence length="73" mass="9010">MKVEKTQIVKDCYMWHISSSSKFYYQVKFSLFLLINFFYRIDSSFYLHENACNINLKRINYQINRAMNYYLVI</sequence>
<protein>
    <submittedName>
        <fullName evidence="1">Uncharacterized protein</fullName>
    </submittedName>
</protein>
<organism evidence="1 2">
    <name type="scientific">Brachionus plicatilis</name>
    <name type="common">Marine rotifer</name>
    <name type="synonym">Brachionus muelleri</name>
    <dbReference type="NCBI Taxonomy" id="10195"/>
    <lineage>
        <taxon>Eukaryota</taxon>
        <taxon>Metazoa</taxon>
        <taxon>Spiralia</taxon>
        <taxon>Gnathifera</taxon>
        <taxon>Rotifera</taxon>
        <taxon>Eurotatoria</taxon>
        <taxon>Monogononta</taxon>
        <taxon>Pseudotrocha</taxon>
        <taxon>Ploima</taxon>
        <taxon>Brachionidae</taxon>
        <taxon>Brachionus</taxon>
    </lineage>
</organism>
<keyword evidence="2" id="KW-1185">Reference proteome</keyword>
<name>A0A3M7PZ07_BRAPC</name>
<dbReference type="AlphaFoldDB" id="A0A3M7PZ07"/>
<evidence type="ECO:0000313" key="2">
    <source>
        <dbReference type="Proteomes" id="UP000276133"/>
    </source>
</evidence>
<dbReference type="EMBL" id="REGN01008109">
    <property type="protein sequence ID" value="RNA04436.1"/>
    <property type="molecule type" value="Genomic_DNA"/>
</dbReference>
<dbReference type="Proteomes" id="UP000276133">
    <property type="component" value="Unassembled WGS sequence"/>
</dbReference>
<proteinExistence type="predicted"/>
<comment type="caution">
    <text evidence="1">The sequence shown here is derived from an EMBL/GenBank/DDBJ whole genome shotgun (WGS) entry which is preliminary data.</text>
</comment>
<gene>
    <name evidence="1" type="ORF">BpHYR1_052029</name>
</gene>
<reference evidence="1 2" key="1">
    <citation type="journal article" date="2018" name="Sci. Rep.">
        <title>Genomic signatures of local adaptation to the degree of environmental predictability in rotifers.</title>
        <authorList>
            <person name="Franch-Gras L."/>
            <person name="Hahn C."/>
            <person name="Garcia-Roger E.M."/>
            <person name="Carmona M.J."/>
            <person name="Serra M."/>
            <person name="Gomez A."/>
        </authorList>
    </citation>
    <scope>NUCLEOTIDE SEQUENCE [LARGE SCALE GENOMIC DNA]</scope>
    <source>
        <strain evidence="1">HYR1</strain>
    </source>
</reference>